<evidence type="ECO:0000256" key="4">
    <source>
        <dbReference type="ARBA" id="ARBA00022525"/>
    </source>
</evidence>
<dbReference type="AlphaFoldDB" id="A0A401S5C3"/>
<dbReference type="Proteomes" id="UP000287033">
    <property type="component" value="Unassembled WGS sequence"/>
</dbReference>
<dbReference type="InterPro" id="IPR036438">
    <property type="entry name" value="Insulin-like_sf"/>
</dbReference>
<dbReference type="GO" id="GO:0005179">
    <property type="term" value="F:hormone activity"/>
    <property type="evidence" value="ECO:0007669"/>
    <property type="project" value="UniProtKB-KW"/>
</dbReference>
<evidence type="ECO:0000256" key="6">
    <source>
        <dbReference type="ARBA" id="ARBA00022702"/>
    </source>
</evidence>
<evidence type="ECO:0000313" key="12">
    <source>
        <dbReference type="Proteomes" id="UP000287033"/>
    </source>
</evidence>
<dbReference type="InterPro" id="IPR022353">
    <property type="entry name" value="Insulin_CS"/>
</dbReference>
<evidence type="ECO:0000256" key="9">
    <source>
        <dbReference type="SAM" id="SignalP"/>
    </source>
</evidence>
<evidence type="ECO:0000259" key="10">
    <source>
        <dbReference type="SMART" id="SM00078"/>
    </source>
</evidence>
<dbReference type="OrthoDB" id="10470702at2759"/>
<keyword evidence="6" id="KW-0372">Hormone</keyword>
<dbReference type="InterPro" id="IPR016179">
    <property type="entry name" value="Insulin-like"/>
</dbReference>
<dbReference type="PROSITE" id="PS00262">
    <property type="entry name" value="INSULIN"/>
    <property type="match status" value="1"/>
</dbReference>
<comment type="subcellular location">
    <subcellularLocation>
        <location evidence="1">Secreted</location>
    </subcellularLocation>
</comment>
<evidence type="ECO:0000256" key="2">
    <source>
        <dbReference type="ARBA" id="ARBA00009034"/>
    </source>
</evidence>
<comment type="similarity">
    <text evidence="2">Belongs to the insulin family.</text>
</comment>
<evidence type="ECO:0000256" key="5">
    <source>
        <dbReference type="ARBA" id="ARBA00022685"/>
    </source>
</evidence>
<feature type="signal peptide" evidence="9">
    <location>
        <begin position="1"/>
        <end position="23"/>
    </location>
</feature>
<keyword evidence="4" id="KW-0964">Secreted</keyword>
<feature type="domain" description="Insulin-like" evidence="10">
    <location>
        <begin position="33"/>
        <end position="165"/>
    </location>
</feature>
<dbReference type="InterPro" id="IPR051042">
    <property type="entry name" value="Repro_Hormone_Insulin-like"/>
</dbReference>
<dbReference type="GO" id="GO:0005576">
    <property type="term" value="C:extracellular region"/>
    <property type="evidence" value="ECO:0007669"/>
    <property type="project" value="UniProtKB-SubCell"/>
</dbReference>
<keyword evidence="9" id="KW-0732">Signal</keyword>
<evidence type="ECO:0000256" key="1">
    <source>
        <dbReference type="ARBA" id="ARBA00004613"/>
    </source>
</evidence>
<dbReference type="SMART" id="SM00078">
    <property type="entry name" value="IlGF"/>
    <property type="match status" value="1"/>
</dbReference>
<dbReference type="EMBL" id="BEZZ01000091">
    <property type="protein sequence ID" value="GCC25585.1"/>
    <property type="molecule type" value="Genomic_DNA"/>
</dbReference>
<dbReference type="PANTHER" id="PTHR12004">
    <property type="entry name" value="RELAXIN"/>
    <property type="match status" value="1"/>
</dbReference>
<comment type="subunit">
    <text evidence="3">Heterodimer of a B chain and an A chain linked by two disulfide bonds.</text>
</comment>
<keyword evidence="12" id="KW-1185">Reference proteome</keyword>
<proteinExistence type="inferred from homology"/>
<gene>
    <name evidence="11" type="ORF">chiPu_0003996</name>
</gene>
<evidence type="ECO:0000313" key="11">
    <source>
        <dbReference type="EMBL" id="GCC25585.1"/>
    </source>
</evidence>
<accession>A0A401S5C3</accession>
<dbReference type="PANTHER" id="PTHR12004:SF13">
    <property type="entry name" value="PRORELAXIN H2"/>
    <property type="match status" value="1"/>
</dbReference>
<evidence type="ECO:0000256" key="3">
    <source>
        <dbReference type="ARBA" id="ARBA00011207"/>
    </source>
</evidence>
<evidence type="ECO:0000256" key="7">
    <source>
        <dbReference type="ARBA" id="ARBA00023157"/>
    </source>
</evidence>
<keyword evidence="5" id="KW-0165">Cleavage on pair of basic residues</keyword>
<protein>
    <recommendedName>
        <fullName evidence="10">Insulin-like domain-containing protein</fullName>
    </recommendedName>
</protein>
<dbReference type="SUPFAM" id="SSF56994">
    <property type="entry name" value="Insulin-like"/>
    <property type="match status" value="1"/>
</dbReference>
<feature type="chain" id="PRO_5018995880" description="Insulin-like domain-containing protein" evidence="9">
    <location>
        <begin position="24"/>
        <end position="165"/>
    </location>
</feature>
<feature type="compositionally biased region" description="Basic and acidic residues" evidence="8">
    <location>
        <begin position="88"/>
        <end position="103"/>
    </location>
</feature>
<reference evidence="11 12" key="1">
    <citation type="journal article" date="2018" name="Nat. Ecol. Evol.">
        <title>Shark genomes provide insights into elasmobranch evolution and the origin of vertebrates.</title>
        <authorList>
            <person name="Hara Y"/>
            <person name="Yamaguchi K"/>
            <person name="Onimaru K"/>
            <person name="Kadota M"/>
            <person name="Koyanagi M"/>
            <person name="Keeley SD"/>
            <person name="Tatsumi K"/>
            <person name="Tanaka K"/>
            <person name="Motone F"/>
            <person name="Kageyama Y"/>
            <person name="Nozu R"/>
            <person name="Adachi N"/>
            <person name="Nishimura O"/>
            <person name="Nakagawa R"/>
            <person name="Tanegashima C"/>
            <person name="Kiyatake I"/>
            <person name="Matsumoto R"/>
            <person name="Murakumo K"/>
            <person name="Nishida K"/>
            <person name="Terakita A"/>
            <person name="Kuratani S"/>
            <person name="Sato K"/>
            <person name="Hyodo S Kuraku.S."/>
        </authorList>
    </citation>
    <scope>NUCLEOTIDE SEQUENCE [LARGE SCALE GENOMIC DNA]</scope>
</reference>
<organism evidence="11 12">
    <name type="scientific">Chiloscyllium punctatum</name>
    <name type="common">Brownbanded bambooshark</name>
    <name type="synonym">Hemiscyllium punctatum</name>
    <dbReference type="NCBI Taxonomy" id="137246"/>
    <lineage>
        <taxon>Eukaryota</taxon>
        <taxon>Metazoa</taxon>
        <taxon>Chordata</taxon>
        <taxon>Craniata</taxon>
        <taxon>Vertebrata</taxon>
        <taxon>Chondrichthyes</taxon>
        <taxon>Elasmobranchii</taxon>
        <taxon>Galeomorphii</taxon>
        <taxon>Galeoidea</taxon>
        <taxon>Orectolobiformes</taxon>
        <taxon>Hemiscylliidae</taxon>
        <taxon>Chiloscyllium</taxon>
    </lineage>
</organism>
<name>A0A401S5C3_CHIPU</name>
<sequence length="165" mass="18646">MECLVSILAIVLLLTSLTGSEKANGINLDEKFTNLCGYKYVRKIYEICGGWPWKAILPQRFDPFQASGDNSNSKETIKTNVCKRDVNRGRRRREGSYDHHDVYDEANPYEPMPDDSPDHVPDPNSVSKILTAFSKTDIRTKLMEGPLSKKCCKTGCTTRAMHQLC</sequence>
<comment type="caution">
    <text evidence="11">The sequence shown here is derived from an EMBL/GenBank/DDBJ whole genome shotgun (WGS) entry which is preliminary data.</text>
</comment>
<evidence type="ECO:0000256" key="8">
    <source>
        <dbReference type="SAM" id="MobiDB-lite"/>
    </source>
</evidence>
<feature type="region of interest" description="Disordered" evidence="8">
    <location>
        <begin position="88"/>
        <end position="124"/>
    </location>
</feature>
<keyword evidence="7" id="KW-1015">Disulfide bond</keyword>